<dbReference type="Proteomes" id="UP001597459">
    <property type="component" value="Unassembled WGS sequence"/>
</dbReference>
<sequence>MKYILLLVLAVSASFTSEITAQSSYEKGMTKAFSLWKENKADEAANLFERIGRAEQDNWIPYYYVAQINILTTFGLKEATEIESRLKKAQNFINDAKTFSKDNAEIHIMEALLNTAWVAYKPSVFGMTHSTKVEQSYQAAKQLEPENPRAMLYHAEWKMGAARFFGKDPKTFCSEVEKAILYFDKEQKKEIPFYPKWGKDQIKRVQRNCNS</sequence>
<dbReference type="RefSeq" id="WP_176030616.1">
    <property type="nucleotide sequence ID" value="NZ_JBHSJV010000001.1"/>
</dbReference>
<keyword evidence="1" id="KW-0732">Signal</keyword>
<accession>A0ABW5NAV6</accession>
<evidence type="ECO:0008006" key="4">
    <source>
        <dbReference type="Google" id="ProtNLM"/>
    </source>
</evidence>
<dbReference type="InterPro" id="IPR011990">
    <property type="entry name" value="TPR-like_helical_dom_sf"/>
</dbReference>
<dbReference type="SUPFAM" id="SSF48452">
    <property type="entry name" value="TPR-like"/>
    <property type="match status" value="1"/>
</dbReference>
<proteinExistence type="predicted"/>
<name>A0ABW5NAV6_9FLAO</name>
<evidence type="ECO:0000313" key="3">
    <source>
        <dbReference type="Proteomes" id="UP001597459"/>
    </source>
</evidence>
<organism evidence="2 3">
    <name type="scientific">Aquimarina hainanensis</name>
    <dbReference type="NCBI Taxonomy" id="1578017"/>
    <lineage>
        <taxon>Bacteria</taxon>
        <taxon>Pseudomonadati</taxon>
        <taxon>Bacteroidota</taxon>
        <taxon>Flavobacteriia</taxon>
        <taxon>Flavobacteriales</taxon>
        <taxon>Flavobacteriaceae</taxon>
        <taxon>Aquimarina</taxon>
    </lineage>
</organism>
<feature type="chain" id="PRO_5045576585" description="Tetratricopeptide repeat protein" evidence="1">
    <location>
        <begin position="22"/>
        <end position="211"/>
    </location>
</feature>
<evidence type="ECO:0000256" key="1">
    <source>
        <dbReference type="SAM" id="SignalP"/>
    </source>
</evidence>
<gene>
    <name evidence="2" type="ORF">ACFSTE_16170</name>
</gene>
<evidence type="ECO:0000313" key="2">
    <source>
        <dbReference type="EMBL" id="MFD2592376.1"/>
    </source>
</evidence>
<dbReference type="EMBL" id="JBHULX010000039">
    <property type="protein sequence ID" value="MFD2592376.1"/>
    <property type="molecule type" value="Genomic_DNA"/>
</dbReference>
<keyword evidence="3" id="KW-1185">Reference proteome</keyword>
<reference evidence="3" key="1">
    <citation type="journal article" date="2019" name="Int. J. Syst. Evol. Microbiol.">
        <title>The Global Catalogue of Microorganisms (GCM) 10K type strain sequencing project: providing services to taxonomists for standard genome sequencing and annotation.</title>
        <authorList>
            <consortium name="The Broad Institute Genomics Platform"/>
            <consortium name="The Broad Institute Genome Sequencing Center for Infectious Disease"/>
            <person name="Wu L."/>
            <person name="Ma J."/>
        </authorList>
    </citation>
    <scope>NUCLEOTIDE SEQUENCE [LARGE SCALE GENOMIC DNA]</scope>
    <source>
        <strain evidence="3">KCTC 42423</strain>
    </source>
</reference>
<protein>
    <recommendedName>
        <fullName evidence="4">Tetratricopeptide repeat protein</fullName>
    </recommendedName>
</protein>
<feature type="signal peptide" evidence="1">
    <location>
        <begin position="1"/>
        <end position="21"/>
    </location>
</feature>
<comment type="caution">
    <text evidence="2">The sequence shown here is derived from an EMBL/GenBank/DDBJ whole genome shotgun (WGS) entry which is preliminary data.</text>
</comment>